<dbReference type="Proteomes" id="UP000094329">
    <property type="component" value="Unassembled WGS sequence"/>
</dbReference>
<evidence type="ECO:0000256" key="1">
    <source>
        <dbReference type="ARBA" id="ARBA00009437"/>
    </source>
</evidence>
<evidence type="ECO:0000259" key="5">
    <source>
        <dbReference type="PROSITE" id="PS50931"/>
    </source>
</evidence>
<keyword evidence="3" id="KW-0238">DNA-binding</keyword>
<keyword evidence="4" id="KW-0804">Transcription</keyword>
<feature type="domain" description="HTH lysR-type" evidence="5">
    <location>
        <begin position="1"/>
        <end position="53"/>
    </location>
</feature>
<proteinExistence type="inferred from homology"/>
<dbReference type="SUPFAM" id="SSF46785">
    <property type="entry name" value="Winged helix' DNA-binding domain"/>
    <property type="match status" value="1"/>
</dbReference>
<comment type="similarity">
    <text evidence="1">Belongs to the LysR transcriptional regulatory family.</text>
</comment>
<dbReference type="InterPro" id="IPR005119">
    <property type="entry name" value="LysR_subst-bd"/>
</dbReference>
<evidence type="ECO:0000313" key="6">
    <source>
        <dbReference type="EMBL" id="ODN43383.1"/>
    </source>
</evidence>
<gene>
    <name evidence="6" type="ORF">BGC07_11175</name>
</gene>
<dbReference type="EMBL" id="MDTU01000001">
    <property type="protein sequence ID" value="ODN43383.1"/>
    <property type="molecule type" value="Genomic_DNA"/>
</dbReference>
<dbReference type="InterPro" id="IPR036388">
    <property type="entry name" value="WH-like_DNA-bd_sf"/>
</dbReference>
<dbReference type="InterPro" id="IPR058163">
    <property type="entry name" value="LysR-type_TF_proteobact-type"/>
</dbReference>
<evidence type="ECO:0000256" key="2">
    <source>
        <dbReference type="ARBA" id="ARBA00023015"/>
    </source>
</evidence>
<evidence type="ECO:0000256" key="4">
    <source>
        <dbReference type="ARBA" id="ARBA00023163"/>
    </source>
</evidence>
<dbReference type="PANTHER" id="PTHR30537:SF5">
    <property type="entry name" value="HTH-TYPE TRANSCRIPTIONAL ACTIVATOR TTDR-RELATED"/>
    <property type="match status" value="1"/>
</dbReference>
<sequence length="291" mass="33620">MMAFIEVVEKQSMSRAAEKLDLSAAAVSIQLKKLEKALGFSLLQRSTRRLKLTEQGERFYEHCKELQEKIAETAAFADRAHQEPKGRLRIVSSYYTAHRYLIEELEDFYQRYPKVQLDIEVSERIPDFSRQEVDVLLGFSNYYKELPGNLHSQRLMVISAMFSASPVYLKKYGQPKSLGELKNHDFIYHKIRSPQQTLKMYADKEVIIPPAKVTLNSIDAVISAGVQGLGVIDCPELICRPYLESGRLVPLFDDIFSKKMEGYLFYDKKNAMLPKFRAFIDFILEKTIDLR</sequence>
<dbReference type="PANTHER" id="PTHR30537">
    <property type="entry name" value="HTH-TYPE TRANSCRIPTIONAL REGULATOR"/>
    <property type="match status" value="1"/>
</dbReference>
<reference evidence="6 7" key="1">
    <citation type="submission" date="2016-08" db="EMBL/GenBank/DDBJ databases">
        <title>Draft genome sequence of Candidatus Piscirickettsia litoralis, from seawater.</title>
        <authorList>
            <person name="Wan X."/>
            <person name="Lee A.J."/>
            <person name="Hou S."/>
            <person name="Donachie S.P."/>
        </authorList>
    </citation>
    <scope>NUCLEOTIDE SEQUENCE [LARGE SCALE GENOMIC DNA]</scope>
    <source>
        <strain evidence="6 7">Y2</strain>
    </source>
</reference>
<name>A0ABX3A4L3_9GAMM</name>
<keyword evidence="7" id="KW-1185">Reference proteome</keyword>
<dbReference type="PROSITE" id="PS50931">
    <property type="entry name" value="HTH_LYSR"/>
    <property type="match status" value="1"/>
</dbReference>
<dbReference type="InterPro" id="IPR000847">
    <property type="entry name" value="LysR_HTH_N"/>
</dbReference>
<organism evidence="6 7">
    <name type="scientific">Piscirickettsia litoralis</name>
    <dbReference type="NCBI Taxonomy" id="1891921"/>
    <lineage>
        <taxon>Bacteria</taxon>
        <taxon>Pseudomonadati</taxon>
        <taxon>Pseudomonadota</taxon>
        <taxon>Gammaproteobacteria</taxon>
        <taxon>Thiotrichales</taxon>
        <taxon>Piscirickettsiaceae</taxon>
        <taxon>Piscirickettsia</taxon>
    </lineage>
</organism>
<dbReference type="CDD" id="cd08422">
    <property type="entry name" value="PBP2_CrgA_like"/>
    <property type="match status" value="1"/>
</dbReference>
<dbReference type="Gene3D" id="3.40.190.290">
    <property type="match status" value="1"/>
</dbReference>
<dbReference type="Pfam" id="PF00126">
    <property type="entry name" value="HTH_1"/>
    <property type="match status" value="1"/>
</dbReference>
<evidence type="ECO:0000256" key="3">
    <source>
        <dbReference type="ARBA" id="ARBA00023125"/>
    </source>
</evidence>
<comment type="caution">
    <text evidence="6">The sequence shown here is derived from an EMBL/GenBank/DDBJ whole genome shotgun (WGS) entry which is preliminary data.</text>
</comment>
<dbReference type="Pfam" id="PF03466">
    <property type="entry name" value="LysR_substrate"/>
    <property type="match status" value="1"/>
</dbReference>
<dbReference type="Gene3D" id="1.10.10.10">
    <property type="entry name" value="Winged helix-like DNA-binding domain superfamily/Winged helix DNA-binding domain"/>
    <property type="match status" value="1"/>
</dbReference>
<accession>A0ABX3A4L3</accession>
<dbReference type="SUPFAM" id="SSF53850">
    <property type="entry name" value="Periplasmic binding protein-like II"/>
    <property type="match status" value="1"/>
</dbReference>
<keyword evidence="2" id="KW-0805">Transcription regulation</keyword>
<protein>
    <recommendedName>
        <fullName evidence="5">HTH lysR-type domain-containing protein</fullName>
    </recommendedName>
</protein>
<dbReference type="InterPro" id="IPR036390">
    <property type="entry name" value="WH_DNA-bd_sf"/>
</dbReference>
<evidence type="ECO:0000313" key="7">
    <source>
        <dbReference type="Proteomes" id="UP000094329"/>
    </source>
</evidence>